<name>J4I9N4_9APHY</name>
<evidence type="ECO:0000256" key="14">
    <source>
        <dbReference type="SAM" id="Phobius"/>
    </source>
</evidence>
<evidence type="ECO:0000256" key="10">
    <source>
        <dbReference type="ARBA" id="ARBA00022989"/>
    </source>
</evidence>
<dbReference type="HOGENOM" id="CLU_026647_0_0_1"/>
<feature type="compositionally biased region" description="Polar residues" evidence="13">
    <location>
        <begin position="1"/>
        <end position="10"/>
    </location>
</feature>
<keyword evidence="7 12" id="KW-0863">Zinc-finger</keyword>
<evidence type="ECO:0000259" key="15">
    <source>
        <dbReference type="PROSITE" id="PS50089"/>
    </source>
</evidence>
<dbReference type="Pfam" id="PF13639">
    <property type="entry name" value="zf-RING_2"/>
    <property type="match status" value="1"/>
</dbReference>
<keyword evidence="8" id="KW-0833">Ubl conjugation pathway</keyword>
<evidence type="ECO:0000256" key="9">
    <source>
        <dbReference type="ARBA" id="ARBA00022833"/>
    </source>
</evidence>
<evidence type="ECO:0000313" key="16">
    <source>
        <dbReference type="EMBL" id="CCM01466.1"/>
    </source>
</evidence>
<feature type="compositionally biased region" description="Polar residues" evidence="13">
    <location>
        <begin position="59"/>
        <end position="72"/>
    </location>
</feature>
<evidence type="ECO:0000256" key="1">
    <source>
        <dbReference type="ARBA" id="ARBA00000900"/>
    </source>
</evidence>
<dbReference type="Proteomes" id="UP000006352">
    <property type="component" value="Unassembled WGS sequence"/>
</dbReference>
<feature type="compositionally biased region" description="Basic and acidic residues" evidence="13">
    <location>
        <begin position="217"/>
        <end position="229"/>
    </location>
</feature>
<feature type="region of interest" description="Disordered" evidence="13">
    <location>
        <begin position="443"/>
        <end position="465"/>
    </location>
</feature>
<dbReference type="RefSeq" id="XP_012180749.1">
    <property type="nucleotide sequence ID" value="XM_012325359.1"/>
</dbReference>
<evidence type="ECO:0000256" key="4">
    <source>
        <dbReference type="ARBA" id="ARBA00022679"/>
    </source>
</evidence>
<dbReference type="InterPro" id="IPR013083">
    <property type="entry name" value="Znf_RING/FYVE/PHD"/>
</dbReference>
<dbReference type="EC" id="2.3.2.27" evidence="3"/>
<evidence type="ECO:0000256" key="7">
    <source>
        <dbReference type="ARBA" id="ARBA00022771"/>
    </source>
</evidence>
<dbReference type="PROSITE" id="PS50089">
    <property type="entry name" value="ZF_RING_2"/>
    <property type="match status" value="1"/>
</dbReference>
<feature type="transmembrane region" description="Helical" evidence="14">
    <location>
        <begin position="280"/>
        <end position="302"/>
    </location>
</feature>
<dbReference type="PANTHER" id="PTHR45977:SF4">
    <property type="entry name" value="RING-TYPE DOMAIN-CONTAINING PROTEIN"/>
    <property type="match status" value="1"/>
</dbReference>
<keyword evidence="17" id="KW-1185">Reference proteome</keyword>
<keyword evidence="6" id="KW-0479">Metal-binding</keyword>
<feature type="domain" description="RING-type" evidence="15">
    <location>
        <begin position="583"/>
        <end position="607"/>
    </location>
</feature>
<feature type="compositionally biased region" description="Polar residues" evidence="13">
    <location>
        <begin position="235"/>
        <end position="254"/>
    </location>
</feature>
<keyword evidence="10 14" id="KW-1133">Transmembrane helix</keyword>
<organism evidence="16 17">
    <name type="scientific">Fibroporia radiculosa</name>
    <dbReference type="NCBI Taxonomy" id="599839"/>
    <lineage>
        <taxon>Eukaryota</taxon>
        <taxon>Fungi</taxon>
        <taxon>Dikarya</taxon>
        <taxon>Basidiomycota</taxon>
        <taxon>Agaricomycotina</taxon>
        <taxon>Agaricomycetes</taxon>
        <taxon>Polyporales</taxon>
        <taxon>Fibroporiaceae</taxon>
        <taxon>Fibroporia</taxon>
    </lineage>
</organism>
<evidence type="ECO:0000256" key="8">
    <source>
        <dbReference type="ARBA" id="ARBA00022786"/>
    </source>
</evidence>
<proteinExistence type="predicted"/>
<evidence type="ECO:0000313" key="17">
    <source>
        <dbReference type="Proteomes" id="UP000006352"/>
    </source>
</evidence>
<dbReference type="GO" id="GO:0006511">
    <property type="term" value="P:ubiquitin-dependent protein catabolic process"/>
    <property type="evidence" value="ECO:0007669"/>
    <property type="project" value="TreeGrafter"/>
</dbReference>
<evidence type="ECO:0000256" key="6">
    <source>
        <dbReference type="ARBA" id="ARBA00022723"/>
    </source>
</evidence>
<dbReference type="STRING" id="599839.J4I9N4"/>
<keyword evidence="4" id="KW-0808">Transferase</keyword>
<feature type="transmembrane region" description="Helical" evidence="14">
    <location>
        <begin position="144"/>
        <end position="166"/>
    </location>
</feature>
<dbReference type="AlphaFoldDB" id="J4I9N4"/>
<dbReference type="GeneID" id="24096377"/>
<feature type="transmembrane region" description="Helical" evidence="14">
    <location>
        <begin position="186"/>
        <end position="208"/>
    </location>
</feature>
<feature type="region of interest" description="Disordered" evidence="13">
    <location>
        <begin position="217"/>
        <end position="269"/>
    </location>
</feature>
<dbReference type="EMBL" id="HE797034">
    <property type="protein sequence ID" value="CCM01466.1"/>
    <property type="molecule type" value="Genomic_DNA"/>
</dbReference>
<keyword evidence="5 14" id="KW-0812">Transmembrane</keyword>
<evidence type="ECO:0000256" key="2">
    <source>
        <dbReference type="ARBA" id="ARBA00004141"/>
    </source>
</evidence>
<evidence type="ECO:0000256" key="5">
    <source>
        <dbReference type="ARBA" id="ARBA00022692"/>
    </source>
</evidence>
<comment type="catalytic activity">
    <reaction evidence="1">
        <text>S-ubiquitinyl-[E2 ubiquitin-conjugating enzyme]-L-cysteine + [acceptor protein]-L-lysine = [E2 ubiquitin-conjugating enzyme]-L-cysteine + N(6)-ubiquitinyl-[acceptor protein]-L-lysine.</text>
        <dbReference type="EC" id="2.3.2.27"/>
    </reaction>
</comment>
<dbReference type="Gene3D" id="3.30.40.10">
    <property type="entry name" value="Zinc/RING finger domain, C3HC4 (zinc finger)"/>
    <property type="match status" value="1"/>
</dbReference>
<dbReference type="PANTHER" id="PTHR45977">
    <property type="entry name" value="TARGET OF ERK KINASE MPK-1"/>
    <property type="match status" value="1"/>
</dbReference>
<dbReference type="SUPFAM" id="SSF57850">
    <property type="entry name" value="RING/U-box"/>
    <property type="match status" value="1"/>
</dbReference>
<comment type="subcellular location">
    <subcellularLocation>
        <location evidence="2">Membrane</location>
        <topology evidence="2">Multi-pass membrane protein</topology>
    </subcellularLocation>
</comment>
<protein>
    <recommendedName>
        <fullName evidence="3">RING-type E3 ubiquitin transferase</fullName>
        <ecNumber evidence="3">2.3.2.27</ecNumber>
    </recommendedName>
</protein>
<evidence type="ECO:0000256" key="3">
    <source>
        <dbReference type="ARBA" id="ARBA00012483"/>
    </source>
</evidence>
<feature type="compositionally biased region" description="Basic and acidic residues" evidence="13">
    <location>
        <begin position="449"/>
        <end position="461"/>
    </location>
</feature>
<keyword evidence="9" id="KW-0862">Zinc</keyword>
<dbReference type="OrthoDB" id="8062037at2759"/>
<accession>J4I9N4</accession>
<gene>
    <name evidence="16" type="ORF">FIBRA_03520</name>
</gene>
<feature type="transmembrane region" description="Helical" evidence="14">
    <location>
        <begin position="322"/>
        <end position="353"/>
    </location>
</feature>
<dbReference type="SMART" id="SM00184">
    <property type="entry name" value="RING"/>
    <property type="match status" value="1"/>
</dbReference>
<dbReference type="GO" id="GO:0008270">
    <property type="term" value="F:zinc ion binding"/>
    <property type="evidence" value="ECO:0007669"/>
    <property type="project" value="UniProtKB-KW"/>
</dbReference>
<dbReference type="GO" id="GO:0016020">
    <property type="term" value="C:membrane"/>
    <property type="evidence" value="ECO:0007669"/>
    <property type="project" value="UniProtKB-SubCell"/>
</dbReference>
<evidence type="ECO:0000256" key="11">
    <source>
        <dbReference type="ARBA" id="ARBA00023136"/>
    </source>
</evidence>
<dbReference type="GO" id="GO:0061630">
    <property type="term" value="F:ubiquitin protein ligase activity"/>
    <property type="evidence" value="ECO:0007669"/>
    <property type="project" value="UniProtKB-EC"/>
</dbReference>
<evidence type="ECO:0000256" key="13">
    <source>
        <dbReference type="SAM" id="MobiDB-lite"/>
    </source>
</evidence>
<keyword evidence="11 14" id="KW-0472">Membrane</keyword>
<feature type="compositionally biased region" description="Low complexity" evidence="13">
    <location>
        <begin position="24"/>
        <end position="40"/>
    </location>
</feature>
<sequence length="627" mass="69078">MSVSMASGSGDSLRRTRSTGDVASPRSSPGLGLLRSLSSRRLSEGQAPCESGDLEHPSLSITPLGSNSRDFSPISVPQNALLRAQSNFTARDVPLVETPVPNPEAPENTDGPDREPNQHPANPILKFIGLEGPNAKARRELLSLIWNLGFGFIQFVVVITMLVYSAHHESPTDPGLSEWKACNKPLGVWDSIWLVRVALGCFLSVWGWQRQRAVRQIQERRQRGNDPETPRPTMSPRQLSAIGSTGPTPRSLRSPSVGAAGQSPPGSEPNPTVNLAHTVLFARLTLLGTFMSLAWFLTAHILEYTTVNDCRFTSPHLWWLTFGILCILYIMILEIFLLGLLVFVLGPVLYLLWNIVLLCIGRHPLQNPHYIKPDIGKLSKSVVDDIPLVLYIPPPPDETPDGTAALSPIPVPPTAHSYPPKPKRSTTAPAPKRRFAFMRKVVPHRAKKSKSDLGDSSEKTGTHTLKRANVDPEKMTWEDRWEPGEHPFVRLEGNRAVCAICLLDFEEPRRADGVLSNETPTAPTVASADEVVQNKEIVPTQKDAASGEEAEEILVEEVSQEERDRLKLDDAGEGAQPLRLLFCGHVFHQTCVDPWLTEVSGRCPVCQRAVEFPESGGKKKKQRQPSS</sequence>
<feature type="region of interest" description="Disordered" evidence="13">
    <location>
        <begin position="1"/>
        <end position="72"/>
    </location>
</feature>
<feature type="region of interest" description="Disordered" evidence="13">
    <location>
        <begin position="402"/>
        <end position="430"/>
    </location>
</feature>
<dbReference type="GO" id="GO:0016567">
    <property type="term" value="P:protein ubiquitination"/>
    <property type="evidence" value="ECO:0007669"/>
    <property type="project" value="TreeGrafter"/>
</dbReference>
<dbReference type="InterPro" id="IPR001841">
    <property type="entry name" value="Znf_RING"/>
</dbReference>
<reference evidence="16 17" key="1">
    <citation type="journal article" date="2012" name="Appl. Environ. Microbiol.">
        <title>Short-read sequencing for genomic analysis of the brown rot fungus Fibroporia radiculosa.</title>
        <authorList>
            <person name="Tang J.D."/>
            <person name="Perkins A.D."/>
            <person name="Sonstegard T.S."/>
            <person name="Schroeder S.G."/>
            <person name="Burgess S.C."/>
            <person name="Diehl S.V."/>
        </authorList>
    </citation>
    <scope>NUCLEOTIDE SEQUENCE [LARGE SCALE GENOMIC DNA]</scope>
    <source>
        <strain evidence="16 17">TFFH 294</strain>
    </source>
</reference>
<feature type="region of interest" description="Disordered" evidence="13">
    <location>
        <begin position="92"/>
        <end position="120"/>
    </location>
</feature>
<dbReference type="InParanoid" id="J4I9N4"/>
<evidence type="ECO:0000256" key="12">
    <source>
        <dbReference type="PROSITE-ProRule" id="PRU00175"/>
    </source>
</evidence>